<dbReference type="InterPro" id="IPR025751">
    <property type="entry name" value="RsbRD_N_dom"/>
</dbReference>
<dbReference type="PANTHER" id="PTHR33744">
    <property type="entry name" value="CARBOHYDRATE DIACID REGULATOR"/>
    <property type="match status" value="1"/>
</dbReference>
<protein>
    <submittedName>
        <fullName evidence="3">Helix-turn-helix domain-containing protein</fullName>
    </submittedName>
</protein>
<feature type="domain" description="PucR C-terminal helix-turn-helix" evidence="1">
    <location>
        <begin position="331"/>
        <end position="388"/>
    </location>
</feature>
<organism evidence="3 4">
    <name type="scientific">Saccharopolyspora oryzae</name>
    <dbReference type="NCBI Taxonomy" id="2997343"/>
    <lineage>
        <taxon>Bacteria</taxon>
        <taxon>Bacillati</taxon>
        <taxon>Actinomycetota</taxon>
        <taxon>Actinomycetes</taxon>
        <taxon>Pseudonocardiales</taxon>
        <taxon>Pseudonocardiaceae</taxon>
        <taxon>Saccharopolyspora</taxon>
    </lineage>
</organism>
<feature type="domain" description="RsbT co-antagonist protein RsbRD N-terminal" evidence="2">
    <location>
        <begin position="14"/>
        <end position="148"/>
    </location>
</feature>
<name>A0ABT4UQD6_9PSEU</name>
<sequence length="395" mass="43397">MSQDLWDQLERRAPEIADRAIQAYAAASPRYQGTVPEHLYRHMAHTTREFARLYVRVVKQERELHDDELLLFANRGRERGAEGLPIADFMDAYLVGARTIWDELSRLSRGAPPAVAGDALLRCLQSVMHAGFQAHQEESQAAHSEERENMRAVVRALVDGQATAEFADRVDLRLADSYAILALRFAPHPSESVGDAVGRRLAGRRKVHRITEELTRSLADDALVALDPDGGLFLVPSEPDRAAADLAAARAAIPRLQRAAGIDVMAGFAHAGSRAEVPAAAGQARHLAQLGSPAEVAVLDDLLFEYQLHHSSEAVPHFLSIVDELRREPDLLVTLKEYFAADFNRRQTARQLHVHPNTIDNRLSRIAKLTGANPRTARGLMSLAAALTIAAESPS</sequence>
<reference evidence="3 4" key="1">
    <citation type="submission" date="2022-11" db="EMBL/GenBank/DDBJ databases">
        <title>Draft genome sequence of Saccharopolyspora sp. WRP15-2 isolated from rhizosphere soils of wild rice in Thailand.</title>
        <authorList>
            <person name="Duangmal K."/>
            <person name="Kammanee S."/>
            <person name="Muangham S."/>
        </authorList>
    </citation>
    <scope>NUCLEOTIDE SEQUENCE [LARGE SCALE GENOMIC DNA]</scope>
    <source>
        <strain evidence="3 4">WRP15-2</strain>
    </source>
</reference>
<dbReference type="Gene3D" id="1.10.10.2840">
    <property type="entry name" value="PucR C-terminal helix-turn-helix domain"/>
    <property type="match status" value="1"/>
</dbReference>
<dbReference type="RefSeq" id="WP_270946514.1">
    <property type="nucleotide sequence ID" value="NZ_JAQGLA010000001.1"/>
</dbReference>
<dbReference type="PANTHER" id="PTHR33744:SF7">
    <property type="entry name" value="PUCR FAMILY TRANSCRIPTIONAL REGULATOR"/>
    <property type="match status" value="1"/>
</dbReference>
<comment type="caution">
    <text evidence="3">The sequence shown here is derived from an EMBL/GenBank/DDBJ whole genome shotgun (WGS) entry which is preliminary data.</text>
</comment>
<dbReference type="Proteomes" id="UP001210380">
    <property type="component" value="Unassembled WGS sequence"/>
</dbReference>
<dbReference type="InterPro" id="IPR051448">
    <property type="entry name" value="CdaR-like_regulators"/>
</dbReference>
<evidence type="ECO:0000313" key="3">
    <source>
        <dbReference type="EMBL" id="MDA3623946.1"/>
    </source>
</evidence>
<dbReference type="EMBL" id="JAQGLA010000001">
    <property type="protein sequence ID" value="MDA3623946.1"/>
    <property type="molecule type" value="Genomic_DNA"/>
</dbReference>
<evidence type="ECO:0000259" key="2">
    <source>
        <dbReference type="Pfam" id="PF14361"/>
    </source>
</evidence>
<gene>
    <name evidence="3" type="ORF">OU415_00780</name>
</gene>
<dbReference type="Pfam" id="PF13556">
    <property type="entry name" value="HTH_30"/>
    <property type="match status" value="1"/>
</dbReference>
<proteinExistence type="predicted"/>
<accession>A0ABT4UQD6</accession>
<evidence type="ECO:0000313" key="4">
    <source>
        <dbReference type="Proteomes" id="UP001210380"/>
    </source>
</evidence>
<evidence type="ECO:0000259" key="1">
    <source>
        <dbReference type="Pfam" id="PF13556"/>
    </source>
</evidence>
<keyword evidence="4" id="KW-1185">Reference proteome</keyword>
<dbReference type="InterPro" id="IPR042070">
    <property type="entry name" value="PucR_C-HTH_sf"/>
</dbReference>
<dbReference type="InterPro" id="IPR025736">
    <property type="entry name" value="PucR_C-HTH_dom"/>
</dbReference>
<dbReference type="Pfam" id="PF14361">
    <property type="entry name" value="RsbRD_N"/>
    <property type="match status" value="1"/>
</dbReference>